<dbReference type="Pfam" id="PF01582">
    <property type="entry name" value="TIR"/>
    <property type="match status" value="1"/>
</dbReference>
<dbReference type="GO" id="GO:0005886">
    <property type="term" value="C:plasma membrane"/>
    <property type="evidence" value="ECO:0007669"/>
    <property type="project" value="TreeGrafter"/>
</dbReference>
<dbReference type="eggNOG" id="KOG4641">
    <property type="taxonomic scope" value="Eukaryota"/>
</dbReference>
<evidence type="ECO:0000256" key="2">
    <source>
        <dbReference type="ARBA" id="ARBA00022692"/>
    </source>
</evidence>
<keyword evidence="2" id="KW-0812">Transmembrane</keyword>
<dbReference type="SMART" id="SM00255">
    <property type="entry name" value="TIR"/>
    <property type="match status" value="1"/>
</dbReference>
<sequence length="247" mass="28579">MGIPSYKLCLHSRDWRAGEFITDQIVKSVESSRRTIIVLTDNYLKSNWSRLEFDVAYQQALKDQVRRVIAVVPDEVPDLSKIDKEFKSFITLTTYVEAKKPYFWRKLRASMPRTNNTRKASNTRKSVYLKPSVNENTMLNQQSEINNQTVEYGLTDDTTHVVSMILFYFECLQLKWLLIETRIKSTKPSVKTLQSSTATITIIIARTSSAMHAVFYSESVEYLTTVAHMEAIHDLLCFERAVEFILV</sequence>
<dbReference type="Gene3D" id="3.40.50.10140">
    <property type="entry name" value="Toll/interleukin-1 receptor homology (TIR) domain"/>
    <property type="match status" value="1"/>
</dbReference>
<dbReference type="InterPro" id="IPR000157">
    <property type="entry name" value="TIR_dom"/>
</dbReference>
<dbReference type="SUPFAM" id="SSF52200">
    <property type="entry name" value="Toll/Interleukin receptor TIR domain"/>
    <property type="match status" value="1"/>
</dbReference>
<dbReference type="GO" id="GO:0038023">
    <property type="term" value="F:signaling receptor activity"/>
    <property type="evidence" value="ECO:0007669"/>
    <property type="project" value="TreeGrafter"/>
</dbReference>
<keyword evidence="8" id="KW-1185">Reference proteome</keyword>
<organism evidence="7 8">
    <name type="scientific">Strigamia maritima</name>
    <name type="common">European centipede</name>
    <name type="synonym">Geophilus maritimus</name>
    <dbReference type="NCBI Taxonomy" id="126957"/>
    <lineage>
        <taxon>Eukaryota</taxon>
        <taxon>Metazoa</taxon>
        <taxon>Ecdysozoa</taxon>
        <taxon>Arthropoda</taxon>
        <taxon>Myriapoda</taxon>
        <taxon>Chilopoda</taxon>
        <taxon>Pleurostigmophora</taxon>
        <taxon>Geophilomorpha</taxon>
        <taxon>Linotaeniidae</taxon>
        <taxon>Strigamia</taxon>
    </lineage>
</organism>
<dbReference type="InterPro" id="IPR035897">
    <property type="entry name" value="Toll_tir_struct_dom_sf"/>
</dbReference>
<evidence type="ECO:0000313" key="7">
    <source>
        <dbReference type="EnsemblMetazoa" id="SMAR012127-PA"/>
    </source>
</evidence>
<keyword evidence="5" id="KW-0472">Membrane</keyword>
<dbReference type="STRING" id="126957.T1JE86"/>
<proteinExistence type="predicted"/>
<reference evidence="8" key="1">
    <citation type="submission" date="2011-05" db="EMBL/GenBank/DDBJ databases">
        <authorList>
            <person name="Richards S.R."/>
            <person name="Qu J."/>
            <person name="Jiang H."/>
            <person name="Jhangiani S.N."/>
            <person name="Agravi P."/>
            <person name="Goodspeed R."/>
            <person name="Gross S."/>
            <person name="Mandapat C."/>
            <person name="Jackson L."/>
            <person name="Mathew T."/>
            <person name="Pu L."/>
            <person name="Thornton R."/>
            <person name="Saada N."/>
            <person name="Wilczek-Boney K.B."/>
            <person name="Lee S."/>
            <person name="Kovar C."/>
            <person name="Wu Y."/>
            <person name="Scherer S.E."/>
            <person name="Worley K.C."/>
            <person name="Muzny D.M."/>
            <person name="Gibbs R."/>
        </authorList>
    </citation>
    <scope>NUCLEOTIDE SEQUENCE</scope>
    <source>
        <strain evidence="8">Brora</strain>
    </source>
</reference>
<feature type="domain" description="TIR" evidence="6">
    <location>
        <begin position="1"/>
        <end position="111"/>
    </location>
</feature>
<evidence type="ECO:0000256" key="5">
    <source>
        <dbReference type="ARBA" id="ARBA00023136"/>
    </source>
</evidence>
<evidence type="ECO:0000256" key="4">
    <source>
        <dbReference type="ARBA" id="ARBA00022989"/>
    </source>
</evidence>
<dbReference type="GO" id="GO:0045087">
    <property type="term" value="P:innate immune response"/>
    <property type="evidence" value="ECO:0007669"/>
    <property type="project" value="TreeGrafter"/>
</dbReference>
<evidence type="ECO:0000313" key="8">
    <source>
        <dbReference type="Proteomes" id="UP000014500"/>
    </source>
</evidence>
<dbReference type="HOGENOM" id="CLU_1125765_0_0_1"/>
<name>T1JE86_STRMM</name>
<keyword evidence="3" id="KW-0732">Signal</keyword>
<reference evidence="7" key="2">
    <citation type="submission" date="2015-02" db="UniProtKB">
        <authorList>
            <consortium name="EnsemblMetazoa"/>
        </authorList>
    </citation>
    <scope>IDENTIFICATION</scope>
</reference>
<dbReference type="PANTHER" id="PTHR24365:SF541">
    <property type="entry name" value="PROTEIN TOLL-RELATED"/>
    <property type="match status" value="1"/>
</dbReference>
<dbReference type="Proteomes" id="UP000014500">
    <property type="component" value="Unassembled WGS sequence"/>
</dbReference>
<dbReference type="PROSITE" id="PS50104">
    <property type="entry name" value="TIR"/>
    <property type="match status" value="1"/>
</dbReference>
<dbReference type="PRINTS" id="PR01537">
    <property type="entry name" value="INTRLKN1R1F"/>
</dbReference>
<dbReference type="PANTHER" id="PTHR24365">
    <property type="entry name" value="TOLL-LIKE RECEPTOR"/>
    <property type="match status" value="1"/>
</dbReference>
<keyword evidence="4" id="KW-1133">Transmembrane helix</keyword>
<accession>T1JE86</accession>
<dbReference type="AlphaFoldDB" id="T1JE86"/>
<dbReference type="PhylomeDB" id="T1JE86"/>
<dbReference type="GO" id="GO:0007165">
    <property type="term" value="P:signal transduction"/>
    <property type="evidence" value="ECO:0007669"/>
    <property type="project" value="InterPro"/>
</dbReference>
<dbReference type="EMBL" id="JH432116">
    <property type="status" value="NOT_ANNOTATED_CDS"/>
    <property type="molecule type" value="Genomic_DNA"/>
</dbReference>
<evidence type="ECO:0000259" key="6">
    <source>
        <dbReference type="PROSITE" id="PS50104"/>
    </source>
</evidence>
<comment type="subcellular location">
    <subcellularLocation>
        <location evidence="1">Membrane</location>
    </subcellularLocation>
</comment>
<evidence type="ECO:0000256" key="3">
    <source>
        <dbReference type="ARBA" id="ARBA00022729"/>
    </source>
</evidence>
<dbReference type="EnsemblMetazoa" id="SMAR012127-RA">
    <property type="protein sequence ID" value="SMAR012127-PA"/>
    <property type="gene ID" value="SMAR012127"/>
</dbReference>
<protein>
    <recommendedName>
        <fullName evidence="6">TIR domain-containing protein</fullName>
    </recommendedName>
</protein>
<evidence type="ECO:0000256" key="1">
    <source>
        <dbReference type="ARBA" id="ARBA00004370"/>
    </source>
</evidence>